<dbReference type="AlphaFoldDB" id="A0A9P6G405"/>
<accession>A0A9P6G405</accession>
<dbReference type="OrthoDB" id="5372703at2759"/>
<organism evidence="2 3">
    <name type="scientific">Paraphaeosphaeria minitans</name>
    <dbReference type="NCBI Taxonomy" id="565426"/>
    <lineage>
        <taxon>Eukaryota</taxon>
        <taxon>Fungi</taxon>
        <taxon>Dikarya</taxon>
        <taxon>Ascomycota</taxon>
        <taxon>Pezizomycotina</taxon>
        <taxon>Dothideomycetes</taxon>
        <taxon>Pleosporomycetidae</taxon>
        <taxon>Pleosporales</taxon>
        <taxon>Massarineae</taxon>
        <taxon>Didymosphaeriaceae</taxon>
        <taxon>Paraphaeosphaeria</taxon>
    </lineage>
</organism>
<reference evidence="2" key="1">
    <citation type="journal article" date="2020" name="Mol. Plant Microbe Interact.">
        <title>Genome Sequence of the Biocontrol Agent Coniothyrium minitans strain Conio (IMI 134523).</title>
        <authorList>
            <person name="Patel D."/>
            <person name="Shittu T.A."/>
            <person name="Baroncelli R."/>
            <person name="Muthumeenakshi S."/>
            <person name="Osborne T.H."/>
            <person name="Janganan T.K."/>
            <person name="Sreenivasaprasad S."/>
        </authorList>
    </citation>
    <scope>NUCLEOTIDE SEQUENCE</scope>
    <source>
        <strain evidence="2">Conio</strain>
    </source>
</reference>
<evidence type="ECO:0000313" key="3">
    <source>
        <dbReference type="Proteomes" id="UP000756921"/>
    </source>
</evidence>
<evidence type="ECO:0000256" key="1">
    <source>
        <dbReference type="SAM" id="MobiDB-lite"/>
    </source>
</evidence>
<name>A0A9P6G405_9PLEO</name>
<keyword evidence="3" id="KW-1185">Reference proteome</keyword>
<dbReference type="Proteomes" id="UP000756921">
    <property type="component" value="Unassembled WGS sequence"/>
</dbReference>
<evidence type="ECO:0000313" key="2">
    <source>
        <dbReference type="EMBL" id="KAF9728549.1"/>
    </source>
</evidence>
<dbReference type="EMBL" id="WJXW01000019">
    <property type="protein sequence ID" value="KAF9728549.1"/>
    <property type="molecule type" value="Genomic_DNA"/>
</dbReference>
<sequence>MDLAANNAPALKRTSSRRSIPPSEAGTERTQRSSNTTAVYRHKNLAAAEIHMHAEPSDYIQAAIERIIDAEVSKERRSELHVIAQELRDGCLKNVRAQADEDDVIDPQSHFSSSFMSGVLQLEVDDVSAPPRKRQQQSAGEPYIQRLSGIERDACSGPPRSSIETPRPDISMGIQLTALISALSSQNLNKVKARTFLTWLQNEMVQHEPGGPLEPMLIPSTGKQIFEAENQASVSGACGLKIQLDLDNLVDRSARRSDALPTISNIEPPLFFTICTQGPIHELWAHWTVVEDGVRMFGSKLFDSCNALLLEQGEDFVVRLNNIGLWGLGPFMKSVVERLGWVAGKAKFE</sequence>
<comment type="caution">
    <text evidence="2">The sequence shown here is derived from an EMBL/GenBank/DDBJ whole genome shotgun (WGS) entry which is preliminary data.</text>
</comment>
<proteinExistence type="predicted"/>
<feature type="region of interest" description="Disordered" evidence="1">
    <location>
        <begin position="1"/>
        <end position="37"/>
    </location>
</feature>
<protein>
    <submittedName>
        <fullName evidence="2">Uncharacterized protein</fullName>
    </submittedName>
</protein>
<gene>
    <name evidence="2" type="ORF">PMIN01_13377</name>
</gene>